<evidence type="ECO:0000313" key="2">
    <source>
        <dbReference type="EMBL" id="KMQ83897.1"/>
    </source>
</evidence>
<organism evidence="2 3">
    <name type="scientific">Lasius niger</name>
    <name type="common">Black garden ant</name>
    <dbReference type="NCBI Taxonomy" id="67767"/>
    <lineage>
        <taxon>Eukaryota</taxon>
        <taxon>Metazoa</taxon>
        <taxon>Ecdysozoa</taxon>
        <taxon>Arthropoda</taxon>
        <taxon>Hexapoda</taxon>
        <taxon>Insecta</taxon>
        <taxon>Pterygota</taxon>
        <taxon>Neoptera</taxon>
        <taxon>Endopterygota</taxon>
        <taxon>Hymenoptera</taxon>
        <taxon>Apocrita</taxon>
        <taxon>Aculeata</taxon>
        <taxon>Formicoidea</taxon>
        <taxon>Formicidae</taxon>
        <taxon>Formicinae</taxon>
        <taxon>Lasius</taxon>
        <taxon>Lasius</taxon>
    </lineage>
</organism>
<dbReference type="STRING" id="67767.A0A0J7K0Q5"/>
<gene>
    <name evidence="2" type="ORF">RF55_18841</name>
</gene>
<protein>
    <submittedName>
        <fullName evidence="2">Zinc finger mym-type protein 1</fullName>
    </submittedName>
</protein>
<sequence length="244" mass="27567">MSDGRKRLSGYQYRKIGHEKRKKEDELLEETKTLHTFFRPIIQGNEKNIDKPILEAEAHVQTTTGSEVCSTSNTTSESEQLEKQKIPLSKLTTEDANGLGSLATEGFRDWSNVNKILSWHENSKEHLQCQIALIQRNRTEGRVDSGLCRNVKNEIEYWRNVLKRVIVAVKALASRDLPFRGSSERFGSLKNGNFMMILETIAEFDPFLSTHIAQCGNPGSGKTSYLSSTTCNEFINLIASKVKN</sequence>
<evidence type="ECO:0000256" key="1">
    <source>
        <dbReference type="SAM" id="MobiDB-lite"/>
    </source>
</evidence>
<dbReference type="Proteomes" id="UP000036403">
    <property type="component" value="Unassembled WGS sequence"/>
</dbReference>
<evidence type="ECO:0000313" key="3">
    <source>
        <dbReference type="Proteomes" id="UP000036403"/>
    </source>
</evidence>
<comment type="caution">
    <text evidence="2">The sequence shown here is derived from an EMBL/GenBank/DDBJ whole genome shotgun (WGS) entry which is preliminary data.</text>
</comment>
<reference evidence="2 3" key="1">
    <citation type="submission" date="2015-04" db="EMBL/GenBank/DDBJ databases">
        <title>Lasius niger genome sequencing.</title>
        <authorList>
            <person name="Konorov E.A."/>
            <person name="Nikitin M.A."/>
            <person name="Kirill M.V."/>
            <person name="Chang P."/>
        </authorList>
    </citation>
    <scope>NUCLEOTIDE SEQUENCE [LARGE SCALE GENOMIC DNA]</scope>
    <source>
        <tissue evidence="2">Whole</tissue>
    </source>
</reference>
<dbReference type="EMBL" id="LBMM01018030">
    <property type="protein sequence ID" value="KMQ83897.1"/>
    <property type="molecule type" value="Genomic_DNA"/>
</dbReference>
<name>A0A0J7K0Q5_LASNI</name>
<feature type="compositionally biased region" description="Polar residues" evidence="1">
    <location>
        <begin position="64"/>
        <end position="78"/>
    </location>
</feature>
<keyword evidence="3" id="KW-1185">Reference proteome</keyword>
<dbReference type="PaxDb" id="67767-A0A0J7K0Q5"/>
<dbReference type="OrthoDB" id="7554911at2759"/>
<feature type="non-terminal residue" evidence="2">
    <location>
        <position position="244"/>
    </location>
</feature>
<dbReference type="PANTHER" id="PTHR45749:SF23">
    <property type="entry name" value="ZINC FINGER MYM-TYPE PROTEIN 1-LIKE"/>
    <property type="match status" value="1"/>
</dbReference>
<proteinExistence type="predicted"/>
<accession>A0A0J7K0Q5</accession>
<dbReference type="AlphaFoldDB" id="A0A0J7K0Q5"/>
<dbReference type="PANTHER" id="PTHR45749">
    <property type="match status" value="1"/>
</dbReference>
<feature type="region of interest" description="Disordered" evidence="1">
    <location>
        <begin position="64"/>
        <end position="83"/>
    </location>
</feature>